<keyword evidence="7" id="KW-1185">Reference proteome</keyword>
<dbReference type="PRINTS" id="PR00455">
    <property type="entry name" value="HTHTETR"/>
</dbReference>
<sequence length="192" mass="21939">MPRNKEFEYEEKLEKARDLFWEKGYHATSIHDIVDRMGLNRSSVYNSYGNKQALFLKCLENYAALKAAQYRRAGKNAPSAFDALAFTIRDVVEQTVTDRKACLIVRTIFELGNEEPVISSFIKKNAEVLESIFRDLVIRAKAEGDLKNEAAPDMLASYILTSCSSFYMRYVLTGSKKEVNEMINILISSLRK</sequence>
<evidence type="ECO:0000256" key="1">
    <source>
        <dbReference type="ARBA" id="ARBA00023015"/>
    </source>
</evidence>
<reference evidence="6 7" key="1">
    <citation type="submission" date="2020-04" db="EMBL/GenBank/DDBJ databases">
        <authorList>
            <person name="Yin C."/>
        </authorList>
    </citation>
    <scope>NUCLEOTIDE SEQUENCE [LARGE SCALE GENOMIC DNA]</scope>
    <source>
        <strain evidence="6 7">Ae27</strain>
    </source>
</reference>
<protein>
    <submittedName>
        <fullName evidence="6">TetR/AcrR family transcriptional regulator</fullName>
    </submittedName>
</protein>
<evidence type="ECO:0000313" key="6">
    <source>
        <dbReference type="EMBL" id="NLR69133.1"/>
    </source>
</evidence>
<organism evidence="6 7">
    <name type="scientific">Chitinophaga varians</name>
    <dbReference type="NCBI Taxonomy" id="2202339"/>
    <lineage>
        <taxon>Bacteria</taxon>
        <taxon>Pseudomonadati</taxon>
        <taxon>Bacteroidota</taxon>
        <taxon>Chitinophagia</taxon>
        <taxon>Chitinophagales</taxon>
        <taxon>Chitinophagaceae</taxon>
        <taxon>Chitinophaga</taxon>
    </lineage>
</organism>
<feature type="domain" description="HTH tetR-type" evidence="5">
    <location>
        <begin position="6"/>
        <end position="66"/>
    </location>
</feature>
<dbReference type="SUPFAM" id="SSF48498">
    <property type="entry name" value="Tetracyclin repressor-like, C-terminal domain"/>
    <property type="match status" value="1"/>
</dbReference>
<evidence type="ECO:0000259" key="5">
    <source>
        <dbReference type="PROSITE" id="PS50977"/>
    </source>
</evidence>
<dbReference type="AlphaFoldDB" id="A0A847S142"/>
<dbReference type="Gene3D" id="1.10.10.60">
    <property type="entry name" value="Homeodomain-like"/>
    <property type="match status" value="1"/>
</dbReference>
<evidence type="ECO:0000256" key="4">
    <source>
        <dbReference type="PROSITE-ProRule" id="PRU00335"/>
    </source>
</evidence>
<dbReference type="InterPro" id="IPR009057">
    <property type="entry name" value="Homeodomain-like_sf"/>
</dbReference>
<evidence type="ECO:0000256" key="3">
    <source>
        <dbReference type="ARBA" id="ARBA00023163"/>
    </source>
</evidence>
<dbReference type="Pfam" id="PF16925">
    <property type="entry name" value="TetR_C_13"/>
    <property type="match status" value="1"/>
</dbReference>
<keyword evidence="2 4" id="KW-0238">DNA-binding</keyword>
<evidence type="ECO:0000256" key="2">
    <source>
        <dbReference type="ARBA" id="ARBA00023125"/>
    </source>
</evidence>
<dbReference type="Gene3D" id="1.10.357.10">
    <property type="entry name" value="Tetracycline Repressor, domain 2"/>
    <property type="match status" value="1"/>
</dbReference>
<proteinExistence type="predicted"/>
<gene>
    <name evidence="6" type="ORF">HGH92_32850</name>
</gene>
<dbReference type="InterPro" id="IPR001647">
    <property type="entry name" value="HTH_TetR"/>
</dbReference>
<dbReference type="Pfam" id="PF00440">
    <property type="entry name" value="TetR_N"/>
    <property type="match status" value="1"/>
</dbReference>
<dbReference type="EMBL" id="JABAIA010000004">
    <property type="protein sequence ID" value="NLR69133.1"/>
    <property type="molecule type" value="Genomic_DNA"/>
</dbReference>
<dbReference type="InterPro" id="IPR036271">
    <property type="entry name" value="Tet_transcr_reg_TetR-rel_C_sf"/>
</dbReference>
<keyword evidence="1" id="KW-0805">Transcription regulation</keyword>
<dbReference type="PROSITE" id="PS50977">
    <property type="entry name" value="HTH_TETR_2"/>
    <property type="match status" value="1"/>
</dbReference>
<name>A0A847S142_9BACT</name>
<keyword evidence="3" id="KW-0804">Transcription</keyword>
<dbReference type="RefSeq" id="WP_168875060.1">
    <property type="nucleotide sequence ID" value="NZ_JABAIA010000004.1"/>
</dbReference>
<dbReference type="SUPFAM" id="SSF46689">
    <property type="entry name" value="Homeodomain-like"/>
    <property type="match status" value="1"/>
</dbReference>
<dbReference type="InterPro" id="IPR011075">
    <property type="entry name" value="TetR_C"/>
</dbReference>
<dbReference type="PANTHER" id="PTHR47506:SF10">
    <property type="entry name" value="TRANSCRIPTIONAL REGULATORY PROTEIN"/>
    <property type="match status" value="1"/>
</dbReference>
<evidence type="ECO:0000313" key="7">
    <source>
        <dbReference type="Proteomes" id="UP000570474"/>
    </source>
</evidence>
<comment type="caution">
    <text evidence="6">The sequence shown here is derived from an EMBL/GenBank/DDBJ whole genome shotgun (WGS) entry which is preliminary data.</text>
</comment>
<dbReference type="Proteomes" id="UP000570474">
    <property type="component" value="Unassembled WGS sequence"/>
</dbReference>
<dbReference type="GO" id="GO:0003677">
    <property type="term" value="F:DNA binding"/>
    <property type="evidence" value="ECO:0007669"/>
    <property type="project" value="UniProtKB-UniRule"/>
</dbReference>
<feature type="DNA-binding region" description="H-T-H motif" evidence="4">
    <location>
        <begin position="29"/>
        <end position="48"/>
    </location>
</feature>
<dbReference type="PANTHER" id="PTHR47506">
    <property type="entry name" value="TRANSCRIPTIONAL REGULATORY PROTEIN"/>
    <property type="match status" value="1"/>
</dbReference>
<accession>A0A847S142</accession>